<dbReference type="Pfam" id="PF07734">
    <property type="entry name" value="FBA_1"/>
    <property type="match status" value="1"/>
</dbReference>
<dbReference type="EMBL" id="KB870807">
    <property type="protein sequence ID" value="EOA32910.1"/>
    <property type="molecule type" value="Genomic_DNA"/>
</dbReference>
<accession>R0I4J0</accession>
<name>R0I4J0_9BRAS</name>
<feature type="domain" description="F-box associated beta-propeller type 1" evidence="1">
    <location>
        <begin position="2"/>
        <end position="176"/>
    </location>
</feature>
<dbReference type="InterPro" id="IPR006527">
    <property type="entry name" value="F-box-assoc_dom_typ1"/>
</dbReference>
<dbReference type="InterPro" id="IPR050233">
    <property type="entry name" value="A_thaliana_F-box"/>
</dbReference>
<keyword evidence="3" id="KW-1185">Reference proteome</keyword>
<feature type="non-terminal residue" evidence="2">
    <location>
        <position position="181"/>
    </location>
</feature>
<dbReference type="InterPro" id="IPR017451">
    <property type="entry name" value="F-box-assoc_interact_dom"/>
</dbReference>
<protein>
    <recommendedName>
        <fullName evidence="1">F-box associated beta-propeller type 1 domain-containing protein</fullName>
    </recommendedName>
</protein>
<dbReference type="Proteomes" id="UP000029121">
    <property type="component" value="Unassembled WGS sequence"/>
</dbReference>
<reference evidence="3" key="1">
    <citation type="journal article" date="2013" name="Nat. Genet.">
        <title>The Capsella rubella genome and the genomic consequences of rapid mating system evolution.</title>
        <authorList>
            <person name="Slotte T."/>
            <person name="Hazzouri K.M."/>
            <person name="Agren J.A."/>
            <person name="Koenig D."/>
            <person name="Maumus F."/>
            <person name="Guo Y.L."/>
            <person name="Steige K."/>
            <person name="Platts A.E."/>
            <person name="Escobar J.S."/>
            <person name="Newman L.K."/>
            <person name="Wang W."/>
            <person name="Mandakova T."/>
            <person name="Vello E."/>
            <person name="Smith L.M."/>
            <person name="Henz S.R."/>
            <person name="Steffen J."/>
            <person name="Takuno S."/>
            <person name="Brandvain Y."/>
            <person name="Coop G."/>
            <person name="Andolfatto P."/>
            <person name="Hu T.T."/>
            <person name="Blanchette M."/>
            <person name="Clark R.M."/>
            <person name="Quesneville H."/>
            <person name="Nordborg M."/>
            <person name="Gaut B.S."/>
            <person name="Lysak M.A."/>
            <person name="Jenkins J."/>
            <person name="Grimwood J."/>
            <person name="Chapman J."/>
            <person name="Prochnik S."/>
            <person name="Shu S."/>
            <person name="Rokhsar D."/>
            <person name="Schmutz J."/>
            <person name="Weigel D."/>
            <person name="Wright S.I."/>
        </authorList>
    </citation>
    <scope>NUCLEOTIDE SEQUENCE [LARGE SCALE GENOMIC DNA]</scope>
    <source>
        <strain evidence="3">cv. Monte Gargano</strain>
    </source>
</reference>
<gene>
    <name evidence="2" type="ORF">CARUB_v10016235mg</name>
</gene>
<evidence type="ECO:0000259" key="1">
    <source>
        <dbReference type="Pfam" id="PF07734"/>
    </source>
</evidence>
<dbReference type="PANTHER" id="PTHR47993:SF395">
    <property type="entry name" value="JACALIN-RELATED LECTIN 37-RELATED"/>
    <property type="match status" value="1"/>
</dbReference>
<evidence type="ECO:0000313" key="3">
    <source>
        <dbReference type="Proteomes" id="UP000029121"/>
    </source>
</evidence>
<sequence>QYCDGLLLCITKDNRLVVWNPCLGITKGSRFTLGYENNKSCRSYKILRRWGIYGDQRYEYMSLALDSWRVLDNVDCHMQCSGYNSASSSLKGNTYWVASEDEYDNFLLSFDFTAEKFKRLRLPLFQYNGNVSISVSREEELSALSLSYKTSKIEMWVTNKIDIDSESELLWRKCFVVDLCI</sequence>
<proteinExistence type="predicted"/>
<organism evidence="2 3">
    <name type="scientific">Capsella rubella</name>
    <dbReference type="NCBI Taxonomy" id="81985"/>
    <lineage>
        <taxon>Eukaryota</taxon>
        <taxon>Viridiplantae</taxon>
        <taxon>Streptophyta</taxon>
        <taxon>Embryophyta</taxon>
        <taxon>Tracheophyta</taxon>
        <taxon>Spermatophyta</taxon>
        <taxon>Magnoliopsida</taxon>
        <taxon>eudicotyledons</taxon>
        <taxon>Gunneridae</taxon>
        <taxon>Pentapetalae</taxon>
        <taxon>rosids</taxon>
        <taxon>malvids</taxon>
        <taxon>Brassicales</taxon>
        <taxon>Brassicaceae</taxon>
        <taxon>Camelineae</taxon>
        <taxon>Capsella</taxon>
    </lineage>
</organism>
<evidence type="ECO:0000313" key="2">
    <source>
        <dbReference type="EMBL" id="EOA32910.1"/>
    </source>
</evidence>
<feature type="non-terminal residue" evidence="2">
    <location>
        <position position="1"/>
    </location>
</feature>
<dbReference type="PANTHER" id="PTHR47993">
    <property type="entry name" value="OS09G0372900 PROTEIN-RELATED"/>
    <property type="match status" value="1"/>
</dbReference>
<dbReference type="AlphaFoldDB" id="R0I4J0"/>
<dbReference type="NCBIfam" id="TIGR01640">
    <property type="entry name" value="F_box_assoc_1"/>
    <property type="match status" value="1"/>
</dbReference>
<dbReference type="STRING" id="81985.R0I4J0"/>